<dbReference type="GO" id="GO:0005615">
    <property type="term" value="C:extracellular space"/>
    <property type="evidence" value="ECO:0007669"/>
    <property type="project" value="TreeGrafter"/>
</dbReference>
<feature type="domain" description="BPTI/Kunitz inhibitor" evidence="3">
    <location>
        <begin position="37"/>
        <end position="82"/>
    </location>
</feature>
<dbReference type="GO" id="GO:0004867">
    <property type="term" value="F:serine-type endopeptidase inhibitor activity"/>
    <property type="evidence" value="ECO:0007669"/>
    <property type="project" value="InterPro"/>
</dbReference>
<protein>
    <recommendedName>
        <fullName evidence="3">BPTI/Kunitz inhibitor domain-containing protein</fullName>
    </recommendedName>
</protein>
<gene>
    <name evidence="4" type="ORF">DBR06_SOUSAS9010039</name>
</gene>
<name>A0A484GZF6_SOUCH</name>
<keyword evidence="5" id="KW-1185">Reference proteome</keyword>
<dbReference type="Gene3D" id="4.10.410.10">
    <property type="entry name" value="Pancreatic trypsin inhibitor Kunitz domain"/>
    <property type="match status" value="1"/>
</dbReference>
<proteinExistence type="predicted"/>
<evidence type="ECO:0000313" key="5">
    <source>
        <dbReference type="Proteomes" id="UP000295264"/>
    </source>
</evidence>
<dbReference type="SUPFAM" id="SSF57362">
    <property type="entry name" value="BPTI-like"/>
    <property type="match status" value="1"/>
</dbReference>
<comment type="caution">
    <text evidence="4">The sequence shown here is derived from an EMBL/GenBank/DDBJ whole genome shotgun (WGS) entry which is preliminary data.</text>
</comment>
<evidence type="ECO:0000313" key="4">
    <source>
        <dbReference type="EMBL" id="TEA41008.1"/>
    </source>
</evidence>
<dbReference type="SMART" id="SM00131">
    <property type="entry name" value="KU"/>
    <property type="match status" value="1"/>
</dbReference>
<dbReference type="EMBL" id="QWLN02001874">
    <property type="protein sequence ID" value="TEA41008.1"/>
    <property type="molecule type" value="Genomic_DNA"/>
</dbReference>
<dbReference type="PROSITE" id="PS50279">
    <property type="entry name" value="BPTI_KUNITZ_2"/>
    <property type="match status" value="1"/>
</dbReference>
<dbReference type="InterPro" id="IPR050098">
    <property type="entry name" value="TFPI/VKTCI-like"/>
</dbReference>
<evidence type="ECO:0000256" key="2">
    <source>
        <dbReference type="SAM" id="SignalP"/>
    </source>
</evidence>
<dbReference type="Pfam" id="PF00014">
    <property type="entry name" value="Kunitz_BPTI"/>
    <property type="match status" value="1"/>
</dbReference>
<reference evidence="4 5" key="1">
    <citation type="journal article" date="2018" name="Genomics">
        <title>Molecular footprints of inshore aquatic adaptation in Indo-Pacific humpback dolphin (Sousa chinensis).</title>
        <authorList>
            <person name="Ming Y."/>
            <person name="Jian J."/>
            <person name="Yu F."/>
            <person name="Yu X."/>
            <person name="Wang J."/>
            <person name="Liu W."/>
        </authorList>
    </citation>
    <scope>NUCLEOTIDE SEQUENCE [LARGE SCALE GENOMIC DNA]</scope>
    <source>
        <strain evidence="4">MY-2018</strain>
        <tissue evidence="4">Skin</tissue>
    </source>
</reference>
<keyword evidence="2" id="KW-0732">Signal</keyword>
<dbReference type="InterPro" id="IPR002223">
    <property type="entry name" value="Kunitz_BPTI"/>
</dbReference>
<dbReference type="CDD" id="cd22592">
    <property type="entry name" value="Kunitz_BPTI"/>
    <property type="match status" value="1"/>
</dbReference>
<feature type="signal peptide" evidence="2">
    <location>
        <begin position="1"/>
        <end position="19"/>
    </location>
</feature>
<organism evidence="4 5">
    <name type="scientific">Sousa chinensis</name>
    <name type="common">Indo-pacific humpbacked dolphin</name>
    <name type="synonym">Steno chinensis</name>
    <dbReference type="NCBI Taxonomy" id="103600"/>
    <lineage>
        <taxon>Eukaryota</taxon>
        <taxon>Metazoa</taxon>
        <taxon>Chordata</taxon>
        <taxon>Craniata</taxon>
        <taxon>Vertebrata</taxon>
        <taxon>Euteleostomi</taxon>
        <taxon>Mammalia</taxon>
        <taxon>Eutheria</taxon>
        <taxon>Laurasiatheria</taxon>
        <taxon>Artiodactyla</taxon>
        <taxon>Whippomorpha</taxon>
        <taxon>Cetacea</taxon>
        <taxon>Odontoceti</taxon>
        <taxon>Delphinidae</taxon>
        <taxon>Sousa</taxon>
    </lineage>
</organism>
<dbReference type="PANTHER" id="PTHR10083">
    <property type="entry name" value="KUNITZ-TYPE PROTEASE INHIBITOR-RELATED"/>
    <property type="match status" value="1"/>
</dbReference>
<evidence type="ECO:0000259" key="3">
    <source>
        <dbReference type="PROSITE" id="PS50279"/>
    </source>
</evidence>
<dbReference type="Proteomes" id="UP000295264">
    <property type="component" value="Unassembled WGS sequence"/>
</dbReference>
<feature type="chain" id="PRO_5019781231" description="BPTI/Kunitz inhibitor domain-containing protein" evidence="2">
    <location>
        <begin position="20"/>
        <end position="82"/>
    </location>
</feature>
<evidence type="ECO:0000256" key="1">
    <source>
        <dbReference type="ARBA" id="ARBA00023157"/>
    </source>
</evidence>
<dbReference type="InterPro" id="IPR036880">
    <property type="entry name" value="Kunitz_BPTI_sf"/>
</dbReference>
<dbReference type="AlphaFoldDB" id="A0A484GZF6"/>
<accession>A0A484GZF6</accession>
<feature type="non-terminal residue" evidence="4">
    <location>
        <position position="1"/>
    </location>
</feature>
<sequence length="82" mass="8924">EPFCLSAALLILLATLVAGTPGDENKSPAQALWPGFCLEPLYTGLCRAWKIRYFYNSKSWLCETFVYGGCREKKTCGGAVGA</sequence>
<keyword evidence="1" id="KW-1015">Disulfide bond</keyword>
<dbReference type="PANTHER" id="PTHR10083:SF373">
    <property type="entry name" value="SERINE PEPTIDASE INHIBITOR, KUNITZ TYPE, 2"/>
    <property type="match status" value="1"/>
</dbReference>